<dbReference type="InterPro" id="IPR025159">
    <property type="entry name" value="AbiEi_N"/>
</dbReference>
<evidence type="ECO:0000313" key="2">
    <source>
        <dbReference type="EMBL" id="QWF71829.1"/>
    </source>
</evidence>
<organism evidence="2 3">
    <name type="scientific">Methylomonas paludis</name>
    <dbReference type="NCBI Taxonomy" id="1173101"/>
    <lineage>
        <taxon>Bacteria</taxon>
        <taxon>Pseudomonadati</taxon>
        <taxon>Pseudomonadota</taxon>
        <taxon>Gammaproteobacteria</taxon>
        <taxon>Methylococcales</taxon>
        <taxon>Methylococcaceae</taxon>
        <taxon>Methylomonas</taxon>
    </lineage>
</organism>
<proteinExistence type="predicted"/>
<evidence type="ECO:0000313" key="3">
    <source>
        <dbReference type="Proteomes" id="UP000676649"/>
    </source>
</evidence>
<dbReference type="EMBL" id="CP073754">
    <property type="protein sequence ID" value="QWF71829.1"/>
    <property type="molecule type" value="Genomic_DNA"/>
</dbReference>
<dbReference type="AlphaFoldDB" id="A0A975MQW3"/>
<dbReference type="Pfam" id="PF13338">
    <property type="entry name" value="AbiEi_4"/>
    <property type="match status" value="1"/>
</dbReference>
<protein>
    <submittedName>
        <fullName evidence="2">AbiEi antitoxin N-terminal domain-containing protein</fullName>
    </submittedName>
</protein>
<name>A0A975MQW3_9GAMM</name>
<dbReference type="Proteomes" id="UP000676649">
    <property type="component" value="Chromosome"/>
</dbReference>
<dbReference type="InterPro" id="IPR036388">
    <property type="entry name" value="WH-like_DNA-bd_sf"/>
</dbReference>
<accession>A0A975MQW3</accession>
<evidence type="ECO:0000259" key="1">
    <source>
        <dbReference type="Pfam" id="PF13338"/>
    </source>
</evidence>
<sequence>MYRQEAILQSCKIVAVKMTDSSQIKRLTWLPIIILYVPLCRLLLTNTDLLEQNYQMESNNQKILALAHTHSLIRPCDLEAQGLPRVALTRLVRQGLLTRIGRGLYSIPDRSVSEYASLAEVARKHPQAIVCLLSALRFHDITTQSPFEVWLGIPNKARAPRMDYPPLRIVRISGAALIEGVEEHRVDGVPVRVTNIARTVADCFKYRNKIGLEVALEALQESVREKGVTMDDLWRFATLCRVANVMRPYMESLP</sequence>
<gene>
    <name evidence="2" type="ORF">KEF85_05000</name>
</gene>
<dbReference type="KEGG" id="mpad:KEF85_05000"/>
<feature type="domain" description="AbiEi antitoxin N-terminal" evidence="1">
    <location>
        <begin position="61"/>
        <end position="108"/>
    </location>
</feature>
<dbReference type="Gene3D" id="1.10.10.10">
    <property type="entry name" value="Winged helix-like DNA-binding domain superfamily/Winged helix DNA-binding domain"/>
    <property type="match status" value="1"/>
</dbReference>
<keyword evidence="3" id="KW-1185">Reference proteome</keyword>
<reference evidence="2" key="1">
    <citation type="submission" date="2021-04" db="EMBL/GenBank/DDBJ databases">
        <title>Draft genome sequence data of methanotrophic Methylovulum sp. strain S1L and Methylomonas sp. strain S2AM isolated from boreal lake water columns.</title>
        <authorList>
            <person name="Rissanen A.J."/>
            <person name="Mangayil R."/>
            <person name="Svenning M.M."/>
            <person name="Khanongnuch R."/>
        </authorList>
    </citation>
    <scope>NUCLEOTIDE SEQUENCE</scope>
    <source>
        <strain evidence="2">S2AM</strain>
    </source>
</reference>